<evidence type="ECO:0000313" key="2">
    <source>
        <dbReference type="Proteomes" id="UP000785679"/>
    </source>
</evidence>
<dbReference type="Proteomes" id="UP000785679">
    <property type="component" value="Unassembled WGS sequence"/>
</dbReference>
<name>A0A8J8NRN9_HALGN</name>
<reference evidence="1" key="1">
    <citation type="submission" date="2019-06" db="EMBL/GenBank/DDBJ databases">
        <authorList>
            <person name="Zheng W."/>
        </authorList>
    </citation>
    <scope>NUCLEOTIDE SEQUENCE</scope>
    <source>
        <strain evidence="1">QDHG01</strain>
    </source>
</reference>
<keyword evidence="2" id="KW-1185">Reference proteome</keyword>
<sequence>MITQALRNTIISHQRSGVRGLSDRVNTTMMKIDPTMPQTDALVTSIFLMKQSNRRQFATSLRQLNTNTPITSSMRNSMRGISSNVKCPLQQHSIRYKLNDPKNPHTYTQNANVIMLSCLDLCNSSLVIMNYDALHVTTMNMYSRYRLSGGSLSPYSSTHVSLKATDTTIITASMPIAIYLLCVPFSSPNTMDIPVTITGTILYHIASLCTPVWSSSVLKFCNWKYCDSDTPMKPMQAHEPMSIQDRFLSSLPLIRPKRAMVRRQQSWRKNMGAATVWKRVFMQGPAKRRQMPMFIWVMARIGCRMDARV</sequence>
<protein>
    <submittedName>
        <fullName evidence="1">Uncharacterized protein</fullName>
    </submittedName>
</protein>
<dbReference type="EMBL" id="RRYP01009581">
    <property type="protein sequence ID" value="TNV78970.1"/>
    <property type="molecule type" value="Genomic_DNA"/>
</dbReference>
<gene>
    <name evidence="1" type="ORF">FGO68_gene1777</name>
</gene>
<proteinExistence type="predicted"/>
<accession>A0A8J8NRN9</accession>
<evidence type="ECO:0000313" key="1">
    <source>
        <dbReference type="EMBL" id="TNV78970.1"/>
    </source>
</evidence>
<organism evidence="1 2">
    <name type="scientific">Halteria grandinella</name>
    <dbReference type="NCBI Taxonomy" id="5974"/>
    <lineage>
        <taxon>Eukaryota</taxon>
        <taxon>Sar</taxon>
        <taxon>Alveolata</taxon>
        <taxon>Ciliophora</taxon>
        <taxon>Intramacronucleata</taxon>
        <taxon>Spirotrichea</taxon>
        <taxon>Stichotrichia</taxon>
        <taxon>Sporadotrichida</taxon>
        <taxon>Halteriidae</taxon>
        <taxon>Halteria</taxon>
    </lineage>
</organism>
<comment type="caution">
    <text evidence="1">The sequence shown here is derived from an EMBL/GenBank/DDBJ whole genome shotgun (WGS) entry which is preliminary data.</text>
</comment>
<dbReference type="AlphaFoldDB" id="A0A8J8NRN9"/>